<comment type="caution">
    <text evidence="2">The sequence shown here is derived from an EMBL/GenBank/DDBJ whole genome shotgun (WGS) entry which is preliminary data.</text>
</comment>
<keyword evidence="3" id="KW-1185">Reference proteome</keyword>
<proteinExistence type="predicted"/>
<gene>
    <name evidence="2" type="ORF">CEXT_538201</name>
</gene>
<sequence length="66" mass="7360">MRPNHSLNRTSAPQPKRPGDSNLHLEEEERTLKNRAPLVLPSSNFEESRAAVNSWTSFSSDVVSPS</sequence>
<feature type="compositionally biased region" description="Basic and acidic residues" evidence="1">
    <location>
        <begin position="17"/>
        <end position="26"/>
    </location>
</feature>
<feature type="region of interest" description="Disordered" evidence="1">
    <location>
        <begin position="1"/>
        <end position="26"/>
    </location>
</feature>
<reference evidence="2 3" key="1">
    <citation type="submission" date="2021-06" db="EMBL/GenBank/DDBJ databases">
        <title>Caerostris extrusa draft genome.</title>
        <authorList>
            <person name="Kono N."/>
            <person name="Arakawa K."/>
        </authorList>
    </citation>
    <scope>NUCLEOTIDE SEQUENCE [LARGE SCALE GENOMIC DNA]</scope>
</reference>
<dbReference type="Proteomes" id="UP001054945">
    <property type="component" value="Unassembled WGS sequence"/>
</dbReference>
<name>A0AAV4RC88_CAEEX</name>
<feature type="region of interest" description="Disordered" evidence="1">
    <location>
        <begin position="41"/>
        <end position="66"/>
    </location>
</feature>
<accession>A0AAV4RC88</accession>
<organism evidence="2 3">
    <name type="scientific">Caerostris extrusa</name>
    <name type="common">Bark spider</name>
    <name type="synonym">Caerostris bankana</name>
    <dbReference type="NCBI Taxonomy" id="172846"/>
    <lineage>
        <taxon>Eukaryota</taxon>
        <taxon>Metazoa</taxon>
        <taxon>Ecdysozoa</taxon>
        <taxon>Arthropoda</taxon>
        <taxon>Chelicerata</taxon>
        <taxon>Arachnida</taxon>
        <taxon>Araneae</taxon>
        <taxon>Araneomorphae</taxon>
        <taxon>Entelegynae</taxon>
        <taxon>Araneoidea</taxon>
        <taxon>Araneidae</taxon>
        <taxon>Caerostris</taxon>
    </lineage>
</organism>
<protein>
    <submittedName>
        <fullName evidence="2">Uncharacterized protein</fullName>
    </submittedName>
</protein>
<evidence type="ECO:0000256" key="1">
    <source>
        <dbReference type="SAM" id="MobiDB-lite"/>
    </source>
</evidence>
<evidence type="ECO:0000313" key="2">
    <source>
        <dbReference type="EMBL" id="GIY19588.1"/>
    </source>
</evidence>
<dbReference type="EMBL" id="BPLR01007776">
    <property type="protein sequence ID" value="GIY19588.1"/>
    <property type="molecule type" value="Genomic_DNA"/>
</dbReference>
<feature type="compositionally biased region" description="Polar residues" evidence="1">
    <location>
        <begin position="1"/>
        <end position="13"/>
    </location>
</feature>
<evidence type="ECO:0000313" key="3">
    <source>
        <dbReference type="Proteomes" id="UP001054945"/>
    </source>
</evidence>
<dbReference type="AlphaFoldDB" id="A0AAV4RC88"/>